<accession>A0ABN9SVK7</accession>
<dbReference type="Proteomes" id="UP001189429">
    <property type="component" value="Unassembled WGS sequence"/>
</dbReference>
<protein>
    <submittedName>
        <fullName evidence="2">Uncharacterized protein</fullName>
    </submittedName>
</protein>
<feature type="compositionally biased region" description="Polar residues" evidence="1">
    <location>
        <begin position="8"/>
        <end position="26"/>
    </location>
</feature>
<sequence length="214" mass="23559">MLVARVAGSQSRRALESRTSTPSRLSAVTETVQQEEEQLAMQKRSVSQAAAQDGGEDGEIAAKENQSQELEQKLDAKSFVKEPAETVAAEKIVKEIVKVRWAEDVEAMFAKAMASAPPWQRVDPDGMEYDRFSKRRSRERLAEEACNAATWRARLGSRSKSHPRCSSVSSFFCTRLGQALGARYSPFDCVFGTWSLCLCRSGGVTLVGVRGFDG</sequence>
<evidence type="ECO:0000313" key="3">
    <source>
        <dbReference type="Proteomes" id="UP001189429"/>
    </source>
</evidence>
<reference evidence="2" key="1">
    <citation type="submission" date="2023-10" db="EMBL/GenBank/DDBJ databases">
        <authorList>
            <person name="Chen Y."/>
            <person name="Shah S."/>
            <person name="Dougan E. K."/>
            <person name="Thang M."/>
            <person name="Chan C."/>
        </authorList>
    </citation>
    <scope>NUCLEOTIDE SEQUENCE [LARGE SCALE GENOMIC DNA]</scope>
</reference>
<gene>
    <name evidence="2" type="ORF">PCOR1329_LOCUS33002</name>
</gene>
<dbReference type="EMBL" id="CAUYUJ010013658">
    <property type="protein sequence ID" value="CAK0836557.1"/>
    <property type="molecule type" value="Genomic_DNA"/>
</dbReference>
<name>A0ABN9SVK7_9DINO</name>
<organism evidence="2 3">
    <name type="scientific">Prorocentrum cordatum</name>
    <dbReference type="NCBI Taxonomy" id="2364126"/>
    <lineage>
        <taxon>Eukaryota</taxon>
        <taxon>Sar</taxon>
        <taxon>Alveolata</taxon>
        <taxon>Dinophyceae</taxon>
        <taxon>Prorocentrales</taxon>
        <taxon>Prorocentraceae</taxon>
        <taxon>Prorocentrum</taxon>
    </lineage>
</organism>
<comment type="caution">
    <text evidence="2">The sequence shown here is derived from an EMBL/GenBank/DDBJ whole genome shotgun (WGS) entry which is preliminary data.</text>
</comment>
<keyword evidence="3" id="KW-1185">Reference proteome</keyword>
<evidence type="ECO:0000313" key="2">
    <source>
        <dbReference type="EMBL" id="CAK0836557.1"/>
    </source>
</evidence>
<feature type="region of interest" description="Disordered" evidence="1">
    <location>
        <begin position="1"/>
        <end position="68"/>
    </location>
</feature>
<proteinExistence type="predicted"/>
<evidence type="ECO:0000256" key="1">
    <source>
        <dbReference type="SAM" id="MobiDB-lite"/>
    </source>
</evidence>